<dbReference type="EC" id="2.7.-.-" evidence="3"/>
<dbReference type="RefSeq" id="XP_029235768.1">
    <property type="nucleotide sequence ID" value="XM_029384404.1"/>
</dbReference>
<feature type="binding site" evidence="1">
    <location>
        <position position="122"/>
    </location>
    <ligand>
        <name>ATP</name>
        <dbReference type="ChEBI" id="CHEBI:30616"/>
    </ligand>
</feature>
<evidence type="ECO:0000313" key="3">
    <source>
        <dbReference type="EMBL" id="RNF00443.1"/>
    </source>
</evidence>
<dbReference type="InterPro" id="IPR000719">
    <property type="entry name" value="Prot_kinase_dom"/>
</dbReference>
<gene>
    <name evidence="3" type="ORF">TraAM80_07622</name>
</gene>
<reference evidence="3 4" key="1">
    <citation type="journal article" date="2018" name="BMC Genomics">
        <title>Genomic comparison of Trypanosoma conorhini and Trypanosoma rangeli to Trypanosoma cruzi strains of high and low virulence.</title>
        <authorList>
            <person name="Bradwell K.R."/>
            <person name="Koparde V.N."/>
            <person name="Matveyev A.V."/>
            <person name="Serrano M.G."/>
            <person name="Alves J.M."/>
            <person name="Parikh H."/>
            <person name="Huang B."/>
            <person name="Lee V."/>
            <person name="Espinosa-Alvarez O."/>
            <person name="Ortiz P.A."/>
            <person name="Costa-Martins A.G."/>
            <person name="Teixeira M.M."/>
            <person name="Buck G.A."/>
        </authorList>
    </citation>
    <scope>NUCLEOTIDE SEQUENCE [LARGE SCALE GENOMIC DNA]</scope>
    <source>
        <strain evidence="3 4">AM80</strain>
    </source>
</reference>
<dbReference type="Gene3D" id="3.30.10.30">
    <property type="entry name" value="DYRK"/>
    <property type="match status" value="1"/>
</dbReference>
<protein>
    <submittedName>
        <fullName evidence="3">Protein kinase domain</fullName>
        <ecNumber evidence="3">2.7.-.-</ecNumber>
    </submittedName>
</protein>
<keyword evidence="3" id="KW-0808">Transferase</keyword>
<dbReference type="OrthoDB" id="5979581at2759"/>
<feature type="domain" description="Protein kinase" evidence="2">
    <location>
        <begin position="90"/>
        <end position="172"/>
    </location>
</feature>
<keyword evidence="1" id="KW-0067">ATP-binding</keyword>
<dbReference type="Proteomes" id="UP000283634">
    <property type="component" value="Unassembled WGS sequence"/>
</dbReference>
<keyword evidence="4" id="KW-1185">Reference proteome</keyword>
<dbReference type="GO" id="GO:0005524">
    <property type="term" value="F:ATP binding"/>
    <property type="evidence" value="ECO:0007669"/>
    <property type="project" value="UniProtKB-UniRule"/>
</dbReference>
<dbReference type="InterPro" id="IPR017441">
    <property type="entry name" value="Protein_kinase_ATP_BS"/>
</dbReference>
<dbReference type="PROSITE" id="PS50011">
    <property type="entry name" value="PROTEIN_KINASE_DOM"/>
    <property type="match status" value="1"/>
</dbReference>
<dbReference type="PROSITE" id="PS00107">
    <property type="entry name" value="PROTEIN_KINASE_ATP"/>
    <property type="match status" value="1"/>
</dbReference>
<accession>A0A3S5IQI5</accession>
<proteinExistence type="predicted"/>
<evidence type="ECO:0000256" key="1">
    <source>
        <dbReference type="PROSITE-ProRule" id="PRU10141"/>
    </source>
</evidence>
<dbReference type="InterPro" id="IPR042521">
    <property type="entry name" value="DYRK"/>
</dbReference>
<sequence length="172" mass="19105">MLWTRQRSELPITPAEALACCGNHLSAYERQEILGFPCVYYCGAHAQDATPASMGSSEATPVKQQSSLLHFDDCEHNYRIVSGDHVGYRFELIDVLGCGTYGVVVRALDHAALPTPQQCALKIAKSISCHAAILRREAAMLELLWQSKPAARMWIPQVLERLVFRSHEVLAI</sequence>
<dbReference type="SUPFAM" id="SSF56112">
    <property type="entry name" value="Protein kinase-like (PK-like)"/>
    <property type="match status" value="1"/>
</dbReference>
<evidence type="ECO:0000313" key="4">
    <source>
        <dbReference type="Proteomes" id="UP000283634"/>
    </source>
</evidence>
<evidence type="ECO:0000259" key="2">
    <source>
        <dbReference type="PROSITE" id="PS50011"/>
    </source>
</evidence>
<dbReference type="EMBL" id="MKGL01000325">
    <property type="protein sequence ID" value="RNF00443.1"/>
    <property type="molecule type" value="Genomic_DNA"/>
</dbReference>
<dbReference type="InterPro" id="IPR011009">
    <property type="entry name" value="Kinase-like_dom_sf"/>
</dbReference>
<dbReference type="GO" id="GO:0004712">
    <property type="term" value="F:protein serine/threonine/tyrosine kinase activity"/>
    <property type="evidence" value="ECO:0007669"/>
    <property type="project" value="InterPro"/>
</dbReference>
<organism evidence="3 4">
    <name type="scientific">Trypanosoma rangeli</name>
    <dbReference type="NCBI Taxonomy" id="5698"/>
    <lineage>
        <taxon>Eukaryota</taxon>
        <taxon>Discoba</taxon>
        <taxon>Euglenozoa</taxon>
        <taxon>Kinetoplastea</taxon>
        <taxon>Metakinetoplastina</taxon>
        <taxon>Trypanosomatida</taxon>
        <taxon>Trypanosomatidae</taxon>
        <taxon>Trypanosoma</taxon>
        <taxon>Herpetosoma</taxon>
    </lineage>
</organism>
<keyword evidence="1" id="KW-0547">Nucleotide-binding</keyword>
<dbReference type="AlphaFoldDB" id="A0A3S5IQI5"/>
<name>A0A3S5IQI5_TRYRA</name>
<keyword evidence="3" id="KW-0418">Kinase</keyword>
<dbReference type="Gene3D" id="3.30.200.20">
    <property type="entry name" value="Phosphorylase Kinase, domain 1"/>
    <property type="match status" value="1"/>
</dbReference>
<dbReference type="GeneID" id="40331555"/>
<comment type="caution">
    <text evidence="3">The sequence shown here is derived from an EMBL/GenBank/DDBJ whole genome shotgun (WGS) entry which is preliminary data.</text>
</comment>